<protein>
    <submittedName>
        <fullName evidence="2">Helix-turn-helix domain-containing protein</fullName>
    </submittedName>
</protein>
<sequence>MAATYTLNLDILRAAATLVGDVRSDGRLHLSRISRRSGVDTGVLSRITRRENNPSLHTLGQLADAYKLTVDKLISSG</sequence>
<evidence type="ECO:0000313" key="3">
    <source>
        <dbReference type="Proteomes" id="UP001592531"/>
    </source>
</evidence>
<reference evidence="2 3" key="1">
    <citation type="submission" date="2024-09" db="EMBL/GenBank/DDBJ databases">
        <authorList>
            <person name="Lee S.D."/>
        </authorList>
    </citation>
    <scope>NUCLEOTIDE SEQUENCE [LARGE SCALE GENOMIC DNA]</scope>
    <source>
        <strain evidence="2 3">N8-3</strain>
    </source>
</reference>
<proteinExistence type="predicted"/>
<dbReference type="Pfam" id="PF01381">
    <property type="entry name" value="HTH_3"/>
    <property type="match status" value="1"/>
</dbReference>
<feature type="domain" description="HTH cro/C1-type" evidence="1">
    <location>
        <begin position="34"/>
        <end position="73"/>
    </location>
</feature>
<dbReference type="SMART" id="SM00530">
    <property type="entry name" value="HTH_XRE"/>
    <property type="match status" value="1"/>
</dbReference>
<dbReference type="Proteomes" id="UP001592531">
    <property type="component" value="Unassembled WGS sequence"/>
</dbReference>
<keyword evidence="3" id="KW-1185">Reference proteome</keyword>
<dbReference type="RefSeq" id="WP_380537355.1">
    <property type="nucleotide sequence ID" value="NZ_JBHFAB010000013.1"/>
</dbReference>
<evidence type="ECO:0000313" key="2">
    <source>
        <dbReference type="EMBL" id="MFC1418559.1"/>
    </source>
</evidence>
<dbReference type="CDD" id="cd00093">
    <property type="entry name" value="HTH_XRE"/>
    <property type="match status" value="1"/>
</dbReference>
<accession>A0ABV6VXR4</accession>
<evidence type="ECO:0000259" key="1">
    <source>
        <dbReference type="PROSITE" id="PS50943"/>
    </source>
</evidence>
<dbReference type="InterPro" id="IPR001387">
    <property type="entry name" value="Cro/C1-type_HTH"/>
</dbReference>
<organism evidence="2 3">
    <name type="scientific">Streptacidiphilus cavernicola</name>
    <dbReference type="NCBI Taxonomy" id="3342716"/>
    <lineage>
        <taxon>Bacteria</taxon>
        <taxon>Bacillati</taxon>
        <taxon>Actinomycetota</taxon>
        <taxon>Actinomycetes</taxon>
        <taxon>Kitasatosporales</taxon>
        <taxon>Streptomycetaceae</taxon>
        <taxon>Streptacidiphilus</taxon>
    </lineage>
</organism>
<dbReference type="SUPFAM" id="SSF47413">
    <property type="entry name" value="lambda repressor-like DNA-binding domains"/>
    <property type="match status" value="1"/>
</dbReference>
<dbReference type="PROSITE" id="PS50943">
    <property type="entry name" value="HTH_CROC1"/>
    <property type="match status" value="1"/>
</dbReference>
<comment type="caution">
    <text evidence="2">The sequence shown here is derived from an EMBL/GenBank/DDBJ whole genome shotgun (WGS) entry which is preliminary data.</text>
</comment>
<name>A0ABV6VXR4_9ACTN</name>
<dbReference type="EMBL" id="JBHFAB010000013">
    <property type="protein sequence ID" value="MFC1418559.1"/>
    <property type="molecule type" value="Genomic_DNA"/>
</dbReference>
<dbReference type="Gene3D" id="1.10.260.40">
    <property type="entry name" value="lambda repressor-like DNA-binding domains"/>
    <property type="match status" value="1"/>
</dbReference>
<dbReference type="InterPro" id="IPR010982">
    <property type="entry name" value="Lambda_DNA-bd_dom_sf"/>
</dbReference>
<gene>
    <name evidence="2" type="ORF">ACEZDE_18235</name>
</gene>